<reference evidence="5" key="1">
    <citation type="journal article" date="2018" name="Nat. Microbiol.">
        <title>Leveraging single-cell genomics to expand the fungal tree of life.</title>
        <authorList>
            <person name="Ahrendt S.R."/>
            <person name="Quandt C.A."/>
            <person name="Ciobanu D."/>
            <person name="Clum A."/>
            <person name="Salamov A."/>
            <person name="Andreopoulos B."/>
            <person name="Cheng J.F."/>
            <person name="Woyke T."/>
            <person name="Pelin A."/>
            <person name="Henrissat B."/>
            <person name="Reynolds N.K."/>
            <person name="Benny G.L."/>
            <person name="Smith M.E."/>
            <person name="James T.Y."/>
            <person name="Grigoriev I.V."/>
        </authorList>
    </citation>
    <scope>NUCLEOTIDE SEQUENCE [LARGE SCALE GENOMIC DNA]</scope>
    <source>
        <strain evidence="5">Baker2002</strain>
    </source>
</reference>
<protein>
    <recommendedName>
        <fullName evidence="6">C2 domain-containing protein</fullName>
    </recommendedName>
</protein>
<accession>A0A4P9ZIP0</accession>
<dbReference type="PROSITE" id="PS51259">
    <property type="entry name" value="MHD2"/>
    <property type="match status" value="1"/>
</dbReference>
<dbReference type="EMBL" id="ML004433">
    <property type="protein sequence ID" value="RKP32211.1"/>
    <property type="molecule type" value="Genomic_DNA"/>
</dbReference>
<proteinExistence type="predicted"/>
<dbReference type="AlphaFoldDB" id="A0A4P9ZIP0"/>
<dbReference type="CDD" id="cd04043">
    <property type="entry name" value="C2_Munc13_fungal"/>
    <property type="match status" value="1"/>
</dbReference>
<dbReference type="PROSITE" id="PS50004">
    <property type="entry name" value="C2"/>
    <property type="match status" value="1"/>
</dbReference>
<dbReference type="PROSITE" id="PS51258">
    <property type="entry name" value="MHD1"/>
    <property type="match status" value="1"/>
</dbReference>
<dbReference type="SUPFAM" id="SSF49562">
    <property type="entry name" value="C2 domain (Calcium/lipid-binding domain, CaLB)"/>
    <property type="match status" value="1"/>
</dbReference>
<dbReference type="InterPro" id="IPR014770">
    <property type="entry name" value="Munc13_1"/>
</dbReference>
<evidence type="ECO:0008006" key="6">
    <source>
        <dbReference type="Google" id="ProtNLM"/>
    </source>
</evidence>
<dbReference type="Pfam" id="PF00168">
    <property type="entry name" value="C2"/>
    <property type="match status" value="1"/>
</dbReference>
<evidence type="ECO:0000259" key="3">
    <source>
        <dbReference type="PROSITE" id="PS51259"/>
    </source>
</evidence>
<dbReference type="OrthoDB" id="2015333at2759"/>
<gene>
    <name evidence="4" type="ORF">METBISCDRAFT_29746</name>
</gene>
<dbReference type="InterPro" id="IPR014772">
    <property type="entry name" value="Munc13_dom-2"/>
</dbReference>
<dbReference type="Proteomes" id="UP000268321">
    <property type="component" value="Unassembled WGS sequence"/>
</dbReference>
<evidence type="ECO:0000259" key="1">
    <source>
        <dbReference type="PROSITE" id="PS50004"/>
    </source>
</evidence>
<dbReference type="InterPro" id="IPR052811">
    <property type="entry name" value="Glucose_resp_signaling"/>
</dbReference>
<feature type="domain" description="C2" evidence="1">
    <location>
        <begin position="785"/>
        <end position="908"/>
    </location>
</feature>
<name>A0A4P9ZIP0_9ASCO</name>
<sequence>MTNASKINLPVLYEYVLKAVLLDYISEVRFTQPMGSATRPSLSRVDADSQLPPYLLSDLRKKLHQIAMTSLNHDDLVRRLMLRFYNELLDRRFFDDIRRGGTVDILLMKFAATANKEIVKLGLTSAEDTALVVFRQTETFVDIIMQLVQRDRNSAAIHAKLNEHKASLAPHAARAARAPAPVPPPAFPLAEPSFSVLDLDLGYVALMCDAFGVDHAILQADIARLRPMISAKTLHRDITRLRAQSEDGSCAEDFATKDDHDHWAAHVQRHGDWLAKKYPVPPALRLMPIPDLPAGAEYCFVPQRTQAYSYYVTLVTLCLQRQRQAASAEPDTCPLLYSKNAGDLMLQCARVWMIGVATRAVGLMAAAQHAGVLTDALCVPADDLGPVLLLHATSVFQACRRLVEDTDYDWDDKDRWAPHDQAQWVQQLTHVTSMVFRSLRDCVGAVGSRVAKPNFTPYLQFLDEYVQSDALYARVESGGIVARWHRRLTKTLVRAAEGAYAEHLALVPRDDTMTVMHVVDIADRVTQDVQKLQKRYPHALLGFLSISRTYAEVMTSHFAQDARTMLTHITAHIAARGEFLSYADALHVYKTLCGVRLLHRQVSLREFQFDLEAFSHPYLEAWVQETNEKITAVVGNALANDNFQPMALDEADLKYSLLVHDVFSVIKHYLAILRDLQWEDQYQLARAKTSFMRSISACCIRYTCNITEMTMHDLTDVGSDDASAPGWFAEAKSLVAHKLGLQKPGAGGVSDAQPDAVDFTPRTCIGLNNLGAMAVQLSRLEDVLHPEEVLATVLAHDPTARTAYTSHVFSIRVVRGEGIRSAADSASVRPYVTLTDTEARRTFAKTRPLAGDVPHWDEDFEASLPANSAMTVSVTVWEERFGAHGLCGRALLQLEPRKFKHDGLPQEIYLDLDPTGRVLVEVAVESEREDAVFAMGRAHRALRRAQQRIIKLVVARFSKCIARSFSRQTLRAVCGALGNVRPTQQQLDEAMMPLCDFLNVNLLVFAACLTTDLLLLVMLEAWNVVVASADALLLPPLWSSKAVGLMGSGAAMANRSRNSWQSGAGWQSAVSSAVANVTSSISGLAVGRALSINEVETVIGWLNYLCVDFFHNDGNGPPVLHLKNVQYQSLLLVPVYYDTDVSVLVQEVERLAPAFLQTLRDKHNLVVAGAGPSKLRLRAGSIARQLTIRANATAKAREQAAREVHALQTDPLAAQTAAENVILRLLLLRDERAFVGRRLEQRERLAHTIATERLAKAVAEATVLG</sequence>
<dbReference type="InterPro" id="IPR035892">
    <property type="entry name" value="C2_domain_sf"/>
</dbReference>
<feature type="domain" description="MHD2" evidence="3">
    <location>
        <begin position="988"/>
        <end position="1148"/>
    </location>
</feature>
<feature type="domain" description="MHD1" evidence="2">
    <location>
        <begin position="583"/>
        <end position="706"/>
    </location>
</feature>
<dbReference type="InterPro" id="IPR000008">
    <property type="entry name" value="C2_dom"/>
</dbReference>
<organism evidence="4 5">
    <name type="scientific">Metschnikowia bicuspidata</name>
    <dbReference type="NCBI Taxonomy" id="27322"/>
    <lineage>
        <taxon>Eukaryota</taxon>
        <taxon>Fungi</taxon>
        <taxon>Dikarya</taxon>
        <taxon>Ascomycota</taxon>
        <taxon>Saccharomycotina</taxon>
        <taxon>Pichiomycetes</taxon>
        <taxon>Metschnikowiaceae</taxon>
        <taxon>Metschnikowia</taxon>
    </lineage>
</organism>
<dbReference type="SMART" id="SM00239">
    <property type="entry name" value="C2"/>
    <property type="match status" value="1"/>
</dbReference>
<evidence type="ECO:0000313" key="5">
    <source>
        <dbReference type="Proteomes" id="UP000268321"/>
    </source>
</evidence>
<dbReference type="PANTHER" id="PTHR47263">
    <property type="entry name" value="ADENYLATE CYCLASE ACTIVATION PROTEIN GIT1"/>
    <property type="match status" value="1"/>
</dbReference>
<dbReference type="Gene3D" id="2.60.40.150">
    <property type="entry name" value="C2 domain"/>
    <property type="match status" value="1"/>
</dbReference>
<keyword evidence="5" id="KW-1185">Reference proteome</keyword>
<dbReference type="PANTHER" id="PTHR47263:SF1">
    <property type="entry name" value="C2 DOMAIN PROTEIN (AFU_ORTHOLOGUE AFUA_7G02350)"/>
    <property type="match status" value="1"/>
</dbReference>
<dbReference type="Gene3D" id="1.20.58.1100">
    <property type="match status" value="1"/>
</dbReference>
<evidence type="ECO:0000313" key="4">
    <source>
        <dbReference type="EMBL" id="RKP32211.1"/>
    </source>
</evidence>
<dbReference type="Gene3D" id="1.10.357.50">
    <property type="match status" value="1"/>
</dbReference>
<evidence type="ECO:0000259" key="2">
    <source>
        <dbReference type="PROSITE" id="PS51258"/>
    </source>
</evidence>